<dbReference type="InterPro" id="IPR003594">
    <property type="entry name" value="HATPase_dom"/>
</dbReference>
<evidence type="ECO:0000259" key="8">
    <source>
        <dbReference type="SMART" id="SM00387"/>
    </source>
</evidence>
<name>A0A0N0XVW8_9ACTN</name>
<feature type="compositionally biased region" description="Basic and acidic residues" evidence="6">
    <location>
        <begin position="397"/>
        <end position="413"/>
    </location>
</feature>
<keyword evidence="7" id="KW-0472">Membrane</keyword>
<keyword evidence="3" id="KW-0597">Phosphoprotein</keyword>
<dbReference type="RefSeq" id="WP_053925329.1">
    <property type="nucleotide sequence ID" value="NZ_LGKG01000143.1"/>
</dbReference>
<comment type="caution">
    <text evidence="9">The sequence shown here is derived from an EMBL/GenBank/DDBJ whole genome shotgun (WGS) entry which is preliminary data.</text>
</comment>
<feature type="region of interest" description="Disordered" evidence="6">
    <location>
        <begin position="361"/>
        <end position="558"/>
    </location>
</feature>
<dbReference type="GO" id="GO:0005886">
    <property type="term" value="C:plasma membrane"/>
    <property type="evidence" value="ECO:0007669"/>
    <property type="project" value="TreeGrafter"/>
</dbReference>
<dbReference type="AlphaFoldDB" id="A0A0N0XVW8"/>
<feature type="compositionally biased region" description="Basic and acidic residues" evidence="6">
    <location>
        <begin position="526"/>
        <end position="538"/>
    </location>
</feature>
<dbReference type="InterPro" id="IPR050428">
    <property type="entry name" value="TCS_sensor_his_kinase"/>
</dbReference>
<dbReference type="Gene3D" id="3.30.565.10">
    <property type="entry name" value="Histidine kinase-like ATPase, C-terminal domain"/>
    <property type="match status" value="1"/>
</dbReference>
<keyword evidence="4" id="KW-0808">Transferase</keyword>
<evidence type="ECO:0000256" key="5">
    <source>
        <dbReference type="ARBA" id="ARBA00022777"/>
    </source>
</evidence>
<evidence type="ECO:0000313" key="9">
    <source>
        <dbReference type="EMBL" id="KPC61934.1"/>
    </source>
</evidence>
<dbReference type="SUPFAM" id="SSF55874">
    <property type="entry name" value="ATPase domain of HSP90 chaperone/DNA topoisomerase II/histidine kinase"/>
    <property type="match status" value="1"/>
</dbReference>
<protein>
    <recommendedName>
        <fullName evidence="2">histidine kinase</fullName>
        <ecNumber evidence="2">2.7.13.3</ecNumber>
    </recommendedName>
</protein>
<dbReference type="PANTHER" id="PTHR45436">
    <property type="entry name" value="SENSOR HISTIDINE KINASE YKOH"/>
    <property type="match status" value="1"/>
</dbReference>
<evidence type="ECO:0000313" key="10">
    <source>
        <dbReference type="Proteomes" id="UP000037982"/>
    </source>
</evidence>
<dbReference type="GO" id="GO:0004673">
    <property type="term" value="F:protein histidine kinase activity"/>
    <property type="evidence" value="ECO:0007669"/>
    <property type="project" value="UniProtKB-EC"/>
</dbReference>
<dbReference type="PANTHER" id="PTHR45436:SF5">
    <property type="entry name" value="SENSOR HISTIDINE KINASE TRCS"/>
    <property type="match status" value="1"/>
</dbReference>
<evidence type="ECO:0000256" key="7">
    <source>
        <dbReference type="SAM" id="Phobius"/>
    </source>
</evidence>
<feature type="transmembrane region" description="Helical" evidence="7">
    <location>
        <begin position="47"/>
        <end position="69"/>
    </location>
</feature>
<dbReference type="Proteomes" id="UP000037982">
    <property type="component" value="Unassembled WGS sequence"/>
</dbReference>
<evidence type="ECO:0000256" key="2">
    <source>
        <dbReference type="ARBA" id="ARBA00012438"/>
    </source>
</evidence>
<feature type="compositionally biased region" description="Pro residues" evidence="6">
    <location>
        <begin position="542"/>
        <end position="551"/>
    </location>
</feature>
<gene>
    <name evidence="9" type="ORF">ADL29_22085</name>
</gene>
<feature type="transmembrane region" description="Helical" evidence="7">
    <location>
        <begin position="20"/>
        <end position="41"/>
    </location>
</feature>
<dbReference type="InterPro" id="IPR036890">
    <property type="entry name" value="HATPase_C_sf"/>
</dbReference>
<evidence type="ECO:0000256" key="1">
    <source>
        <dbReference type="ARBA" id="ARBA00000085"/>
    </source>
</evidence>
<evidence type="ECO:0000256" key="4">
    <source>
        <dbReference type="ARBA" id="ARBA00022679"/>
    </source>
</evidence>
<sequence>MSARIPSRRQAERPPLGAALRALAATLVVTGGLCAWAVVLAPRSVRMELACAGGAGAVLLGAAVATAVFQARLARHYRSRIGDIKAEAERLADETLPALVVQLRDGASVDTALSRTATPTAGAHQRIMRTLAEEVGRGERMRAAAMSACANAAGRVQALATGMLADLREMEDRHGEEVLGDLMKLDHTTAQAGRLADSIAVLTGARSGRRWNKPIAMESILRGAMGRISAYRRIQLHNSSEAAIAGHAAEGIMHALAEIMDNATSFSPPLSPVHVYVEEAQAGVVVSVEDSGLVMSEAALQRAQQSVSAATLDLMSLSGTRLGLAVVGCLARKHGLNVSFRPSARGGTGVVVLIPQQLVTQPRPPAQRAEQPPIADTVVTAPRPSVPAPRQAPDAEPQPRAEARPAAEPEATPRSDAPAPLPRRTSPSGASKAPAAREPEPEPAAQPEPASQDRPAPPTEFGESGLPKRRRGQTLAAAPMGTGPAHGRAAVGGETARPTRSREESAARFRAFRKAVQGTPATDAADGTRTDAAPDTRTDGPPASPPAPSPARPEDETR</sequence>
<comment type="catalytic activity">
    <reaction evidence="1">
        <text>ATP + protein L-histidine = ADP + protein N-phospho-L-histidine.</text>
        <dbReference type="EC" id="2.7.13.3"/>
    </reaction>
</comment>
<dbReference type="SMART" id="SM00387">
    <property type="entry name" value="HATPase_c"/>
    <property type="match status" value="1"/>
</dbReference>
<dbReference type="EMBL" id="LGKG01000143">
    <property type="protein sequence ID" value="KPC61934.1"/>
    <property type="molecule type" value="Genomic_DNA"/>
</dbReference>
<dbReference type="GO" id="GO:0000160">
    <property type="term" value="P:phosphorelay signal transduction system"/>
    <property type="evidence" value="ECO:0007669"/>
    <property type="project" value="TreeGrafter"/>
</dbReference>
<evidence type="ECO:0000256" key="3">
    <source>
        <dbReference type="ARBA" id="ARBA00022553"/>
    </source>
</evidence>
<reference evidence="10" key="1">
    <citation type="submission" date="2015-07" db="EMBL/GenBank/DDBJ databases">
        <authorList>
            <person name="Ju K.-S."/>
            <person name="Doroghazi J.R."/>
            <person name="Metcalf W.W."/>
        </authorList>
    </citation>
    <scope>NUCLEOTIDE SEQUENCE [LARGE SCALE GENOMIC DNA]</scope>
    <source>
        <strain evidence="10">NRRL ISP-5002</strain>
    </source>
</reference>
<dbReference type="EC" id="2.7.13.3" evidence="2"/>
<keyword evidence="7" id="KW-1133">Transmembrane helix</keyword>
<keyword evidence="10" id="KW-1185">Reference proteome</keyword>
<proteinExistence type="predicted"/>
<keyword evidence="7" id="KW-0812">Transmembrane</keyword>
<evidence type="ECO:0000256" key="6">
    <source>
        <dbReference type="SAM" id="MobiDB-lite"/>
    </source>
</evidence>
<organism evidence="9 10">
    <name type="scientific">Streptomyces chattanoogensis</name>
    <dbReference type="NCBI Taxonomy" id="66876"/>
    <lineage>
        <taxon>Bacteria</taxon>
        <taxon>Bacillati</taxon>
        <taxon>Actinomycetota</taxon>
        <taxon>Actinomycetes</taxon>
        <taxon>Kitasatosporales</taxon>
        <taxon>Streptomycetaceae</taxon>
        <taxon>Streptomyces</taxon>
    </lineage>
</organism>
<keyword evidence="5 9" id="KW-0418">Kinase</keyword>
<dbReference type="PATRIC" id="fig|66876.3.peg.4833"/>
<dbReference type="Pfam" id="PF02518">
    <property type="entry name" value="HATPase_c"/>
    <property type="match status" value="1"/>
</dbReference>
<accession>A0A0N0XVW8</accession>
<feature type="domain" description="Histidine kinase/HSP90-like ATPase" evidence="8">
    <location>
        <begin position="247"/>
        <end position="358"/>
    </location>
</feature>